<evidence type="ECO:0000256" key="2">
    <source>
        <dbReference type="ARBA" id="ARBA00012755"/>
    </source>
</evidence>
<name>A0ABP8U4A1_9ACTN</name>
<dbReference type="InterPro" id="IPR017853">
    <property type="entry name" value="GH"/>
</dbReference>
<dbReference type="InterPro" id="IPR002252">
    <property type="entry name" value="Glyco_hydro_36"/>
</dbReference>
<sequence>MHVPNIVQLRAGGTSVVMELTEPVPRVLHWGEDLGELSDDARAALRLTAEPAILNNSPDVPRHLSIWPTEAEGWSGTPAHEGHLDGTATTPRPRLTDARHRPLPDGGAELVMTLADDISEVDIVVGYRLGASGVLAVDAAVTRRGTARSEGRYQLGGVSTLLPLPRRAGEILDFTGKWCRERAPQRRPLAFGGHVREVRRGKPGHDSPYLMVAGVPGFGFRYGEVWGLHVAWSGNQRYLVEQLPEGAGVHAAVLGGGELLKPGEIALGPGETYRTPVCHFAWSDAGLDGLADRFHDMLRARPAHPAGPRPLTLNTWEAVYFDHDLDRLTALADRAAEIGVERLVLDDGWFRGRRDDTAGLGDWFVDEKVWPHGLAPLVDHVHGLGMQFGLWFEPEMINLESRLAREHPDWVLGPSAGLGPPARHQYVLNLADERAWSYILERVDALVGRYAIDYLKWDHNRDLHEAVFRDATGADRPAVHAQTVALYRLLDALKERHPALEIESCAGGGGRVDLGILARTDRVWASDCNDPVERQAIQRWTGQLLPPELVGAHVGAAEAHTTHRVTTDSFRLITTLFGHAGIEADLTRCSPEELERLASWAALYREFRPLLHHGRVVRADTGDDATFLHGVVARDRTSALYCWARLATSPEAQSGRVRLPGLDAAGDYRVRIRADVGHPSAHQAAPPAWVARASDEWVALPGAVLARTGVPMPTLNPEQAMLIEVRAVMDAGTRVSMSVTDGV</sequence>
<dbReference type="Gene3D" id="3.20.20.70">
    <property type="entry name" value="Aldolase class I"/>
    <property type="match status" value="1"/>
</dbReference>
<dbReference type="EMBL" id="BAABHK010000002">
    <property type="protein sequence ID" value="GAA4623595.1"/>
    <property type="molecule type" value="Genomic_DNA"/>
</dbReference>
<evidence type="ECO:0000259" key="6">
    <source>
        <dbReference type="Pfam" id="PF16874"/>
    </source>
</evidence>
<dbReference type="Proteomes" id="UP001501442">
    <property type="component" value="Unassembled WGS sequence"/>
</dbReference>
<evidence type="ECO:0000259" key="7">
    <source>
        <dbReference type="Pfam" id="PF16875"/>
    </source>
</evidence>
<keyword evidence="4" id="KW-0326">Glycosidase</keyword>
<dbReference type="PRINTS" id="PR00743">
    <property type="entry name" value="GLHYDRLASE36"/>
</dbReference>
<dbReference type="RefSeq" id="WP_345430418.1">
    <property type="nucleotide sequence ID" value="NZ_BAABHK010000002.1"/>
</dbReference>
<dbReference type="Gene3D" id="2.70.98.60">
    <property type="entry name" value="alpha-galactosidase from lactobacil brevis"/>
    <property type="match status" value="1"/>
</dbReference>
<evidence type="ECO:0000313" key="8">
    <source>
        <dbReference type="EMBL" id="GAA4623595.1"/>
    </source>
</evidence>
<dbReference type="PANTHER" id="PTHR43053">
    <property type="entry name" value="GLYCOSIDASE FAMILY 31"/>
    <property type="match status" value="1"/>
</dbReference>
<proteinExistence type="predicted"/>
<dbReference type="EC" id="3.2.1.22" evidence="2"/>
<comment type="catalytic activity">
    <reaction evidence="1">
        <text>Hydrolysis of terminal, non-reducing alpha-D-galactose residues in alpha-D-galactosides, including galactose oligosaccharides, galactomannans and galactolipids.</text>
        <dbReference type="EC" id="3.2.1.22"/>
    </reaction>
</comment>
<dbReference type="PROSITE" id="PS00512">
    <property type="entry name" value="ALPHA_GALACTOSIDASE"/>
    <property type="match status" value="1"/>
</dbReference>
<evidence type="ECO:0000256" key="4">
    <source>
        <dbReference type="ARBA" id="ARBA00023295"/>
    </source>
</evidence>
<comment type="caution">
    <text evidence="8">The sequence shown here is derived from an EMBL/GenBank/DDBJ whole genome shotgun (WGS) entry which is preliminary data.</text>
</comment>
<feature type="region of interest" description="Disordered" evidence="5">
    <location>
        <begin position="73"/>
        <end position="103"/>
    </location>
</feature>
<gene>
    <name evidence="8" type="ORF">GCM10023196_020370</name>
</gene>
<evidence type="ECO:0000256" key="5">
    <source>
        <dbReference type="SAM" id="MobiDB-lite"/>
    </source>
</evidence>
<feature type="domain" description="Glycosyl hydrolase family 36 C-terminal" evidence="6">
    <location>
        <begin position="631"/>
        <end position="722"/>
    </location>
</feature>
<organism evidence="8 9">
    <name type="scientific">Actinoallomurus vinaceus</name>
    <dbReference type="NCBI Taxonomy" id="1080074"/>
    <lineage>
        <taxon>Bacteria</taxon>
        <taxon>Bacillati</taxon>
        <taxon>Actinomycetota</taxon>
        <taxon>Actinomycetes</taxon>
        <taxon>Streptosporangiales</taxon>
        <taxon>Thermomonosporaceae</taxon>
        <taxon>Actinoallomurus</taxon>
    </lineage>
</organism>
<feature type="compositionally biased region" description="Basic and acidic residues" evidence="5">
    <location>
        <begin position="94"/>
        <end position="103"/>
    </location>
</feature>
<evidence type="ECO:0000256" key="3">
    <source>
        <dbReference type="ARBA" id="ARBA00022801"/>
    </source>
</evidence>
<dbReference type="InterPro" id="IPR000111">
    <property type="entry name" value="Glyco_hydro_27/36_CS"/>
</dbReference>
<dbReference type="SUPFAM" id="SSF51445">
    <property type="entry name" value="(Trans)glycosidases"/>
    <property type="match status" value="1"/>
</dbReference>
<dbReference type="InterPro" id="IPR038417">
    <property type="entry name" value="Alpga-gal_N_sf"/>
</dbReference>
<evidence type="ECO:0000256" key="1">
    <source>
        <dbReference type="ARBA" id="ARBA00001255"/>
    </source>
</evidence>
<feature type="domain" description="Glycosyl hydrolase family 36 N-terminal" evidence="7">
    <location>
        <begin position="25"/>
        <end position="267"/>
    </location>
</feature>
<dbReference type="Pfam" id="PF16874">
    <property type="entry name" value="Glyco_hydro_36C"/>
    <property type="match status" value="1"/>
</dbReference>
<dbReference type="Gene3D" id="2.60.40.1180">
    <property type="entry name" value="Golgi alpha-mannosidase II"/>
    <property type="match status" value="1"/>
</dbReference>
<evidence type="ECO:0000313" key="9">
    <source>
        <dbReference type="Proteomes" id="UP001501442"/>
    </source>
</evidence>
<dbReference type="InterPro" id="IPR031704">
    <property type="entry name" value="Glyco_hydro_36_N"/>
</dbReference>
<keyword evidence="3" id="KW-0378">Hydrolase</keyword>
<dbReference type="InterPro" id="IPR013780">
    <property type="entry name" value="Glyco_hydro_b"/>
</dbReference>
<dbReference type="InterPro" id="IPR050985">
    <property type="entry name" value="Alpha-glycosidase_related"/>
</dbReference>
<dbReference type="PANTHER" id="PTHR43053:SF3">
    <property type="entry name" value="ALPHA-GALACTOSIDASE C-RELATED"/>
    <property type="match status" value="1"/>
</dbReference>
<dbReference type="InterPro" id="IPR031705">
    <property type="entry name" value="Glyco_hydro_36_C"/>
</dbReference>
<keyword evidence="9" id="KW-1185">Reference proteome</keyword>
<dbReference type="InterPro" id="IPR013785">
    <property type="entry name" value="Aldolase_TIM"/>
</dbReference>
<dbReference type="CDD" id="cd14791">
    <property type="entry name" value="GH36"/>
    <property type="match status" value="1"/>
</dbReference>
<accession>A0ABP8U4A1</accession>
<dbReference type="Pfam" id="PF02065">
    <property type="entry name" value="Melibiase"/>
    <property type="match status" value="1"/>
</dbReference>
<reference evidence="9" key="1">
    <citation type="journal article" date="2019" name="Int. J. Syst. Evol. Microbiol.">
        <title>The Global Catalogue of Microorganisms (GCM) 10K type strain sequencing project: providing services to taxonomists for standard genome sequencing and annotation.</title>
        <authorList>
            <consortium name="The Broad Institute Genomics Platform"/>
            <consortium name="The Broad Institute Genome Sequencing Center for Infectious Disease"/>
            <person name="Wu L."/>
            <person name="Ma J."/>
        </authorList>
    </citation>
    <scope>NUCLEOTIDE SEQUENCE [LARGE SCALE GENOMIC DNA]</scope>
    <source>
        <strain evidence="9">JCM 17939</strain>
    </source>
</reference>
<protein>
    <recommendedName>
        <fullName evidence="2">alpha-galactosidase</fullName>
        <ecNumber evidence="2">3.2.1.22</ecNumber>
    </recommendedName>
</protein>
<dbReference type="Pfam" id="PF16875">
    <property type="entry name" value="Glyco_hydro_36N"/>
    <property type="match status" value="1"/>
</dbReference>